<dbReference type="OrthoDB" id="7585265at2"/>
<dbReference type="AlphaFoldDB" id="A0A4Q2IY72"/>
<protein>
    <submittedName>
        <fullName evidence="1">Uncharacterized protein</fullName>
    </submittedName>
</protein>
<dbReference type="EMBL" id="SDPT01000001">
    <property type="protein sequence ID" value="RXZ35436.1"/>
    <property type="molecule type" value="Genomic_DNA"/>
</dbReference>
<dbReference type="Proteomes" id="UP000292347">
    <property type="component" value="Unassembled WGS sequence"/>
</dbReference>
<comment type="caution">
    <text evidence="1">The sequence shown here is derived from an EMBL/GenBank/DDBJ whole genome shotgun (WGS) entry which is preliminary data.</text>
</comment>
<proteinExistence type="predicted"/>
<sequence length="114" mass="12070">MKMIAAALLLLSAPALSGPLSKFDEKEPVADYDTPASIGDVERCLIDMDGWLAPNVYRQPDRPDRVTLVWIAGGVGAGKAAARIDLSVTPAGTHVRSWMPAKQALACAPMRPAS</sequence>
<organism evidence="1 2">
    <name type="scientific">Sphingomonas desiccabilis</name>
    <dbReference type="NCBI Taxonomy" id="429134"/>
    <lineage>
        <taxon>Bacteria</taxon>
        <taxon>Pseudomonadati</taxon>
        <taxon>Pseudomonadota</taxon>
        <taxon>Alphaproteobacteria</taxon>
        <taxon>Sphingomonadales</taxon>
        <taxon>Sphingomonadaceae</taxon>
        <taxon>Sphingomonas</taxon>
    </lineage>
</organism>
<reference evidence="1 2" key="1">
    <citation type="submission" date="2019-01" db="EMBL/GenBank/DDBJ databases">
        <title>Sphingomonas mucosissima sp. nov. and Sphingomonas desiccabilis sp. nov., from biological soil crusts in the Colorado Plateau, USA.</title>
        <authorList>
            <person name="Zhu D."/>
        </authorList>
    </citation>
    <scope>NUCLEOTIDE SEQUENCE [LARGE SCALE GENOMIC DNA]</scope>
    <source>
        <strain evidence="1 2">CP1D</strain>
    </source>
</reference>
<gene>
    <name evidence="1" type="ORF">EO081_07415</name>
</gene>
<dbReference type="RefSeq" id="WP_129341205.1">
    <property type="nucleotide sequence ID" value="NZ_JACIDD010000001.1"/>
</dbReference>
<evidence type="ECO:0000313" key="1">
    <source>
        <dbReference type="EMBL" id="RXZ35436.1"/>
    </source>
</evidence>
<accession>A0A4Q2IY72</accession>
<evidence type="ECO:0000313" key="2">
    <source>
        <dbReference type="Proteomes" id="UP000292347"/>
    </source>
</evidence>
<keyword evidence="2" id="KW-1185">Reference proteome</keyword>
<name>A0A4Q2IY72_9SPHN</name>